<evidence type="ECO:0000313" key="1">
    <source>
        <dbReference type="EMBL" id="NOV52796.1"/>
    </source>
</evidence>
<sequence length="131" mass="14344">MSSRMVLKLWPLQTTAETLTCFIQLRPWFQLSRSTVASSLPVNLRLVCAAGSSRCCSGTFRWGTMRKTPSRLRCVPVTTSVGSPSGNVMGLTFTKCFTRHNIFAHEGGVLHNGAAPQRPVDACLPIRFGLC</sequence>
<proteinExistence type="predicted"/>
<organism evidence="1">
    <name type="scientific">Amblyomma tuberculatum</name>
    <dbReference type="NCBI Taxonomy" id="48802"/>
    <lineage>
        <taxon>Eukaryota</taxon>
        <taxon>Metazoa</taxon>
        <taxon>Ecdysozoa</taxon>
        <taxon>Arthropoda</taxon>
        <taxon>Chelicerata</taxon>
        <taxon>Arachnida</taxon>
        <taxon>Acari</taxon>
        <taxon>Parasitiformes</taxon>
        <taxon>Ixodida</taxon>
        <taxon>Ixodoidea</taxon>
        <taxon>Ixodidae</taxon>
        <taxon>Amblyomminae</taxon>
        <taxon>Amblyomma</taxon>
    </lineage>
</organism>
<name>A0A6M2E2X1_9ACAR</name>
<dbReference type="EMBL" id="GIDH01000853">
    <property type="protein sequence ID" value="NOV52796.1"/>
    <property type="molecule type" value="Transcribed_RNA"/>
</dbReference>
<accession>A0A6M2E2X1</accession>
<dbReference type="AlphaFoldDB" id="A0A6M2E2X1"/>
<reference evidence="1" key="1">
    <citation type="submission" date="2019-12" db="EMBL/GenBank/DDBJ databases">
        <title>The sialotranscriptome of the gopher-tortoise tick, Amblyomma tuberculatum.</title>
        <authorList>
            <person name="Karim S."/>
            <person name="Andersen J."/>
            <person name="Kumar D."/>
            <person name="Adamson S."/>
            <person name="Ennen J."/>
            <person name="Qualis C.P."/>
            <person name="Ribeiro J.M.C."/>
        </authorList>
    </citation>
    <scope>NUCLEOTIDE SEQUENCE</scope>
    <source>
        <strain evidence="1">Removed</strain>
        <tissue evidence="1">Salivary glands</tissue>
    </source>
</reference>
<protein>
    <submittedName>
        <fullName evidence="1">Putative secreted protein</fullName>
    </submittedName>
</protein>